<feature type="region of interest" description="Disordered" evidence="1">
    <location>
        <begin position="1"/>
        <end position="70"/>
    </location>
</feature>
<comment type="caution">
    <text evidence="2">The sequence shown here is derived from an EMBL/GenBank/DDBJ whole genome shotgun (WGS) entry which is preliminary data.</text>
</comment>
<evidence type="ECO:0000256" key="1">
    <source>
        <dbReference type="SAM" id="MobiDB-lite"/>
    </source>
</evidence>
<feature type="region of interest" description="Disordered" evidence="1">
    <location>
        <begin position="82"/>
        <end position="105"/>
    </location>
</feature>
<feature type="compositionally biased region" description="Polar residues" evidence="1">
    <location>
        <begin position="10"/>
        <end position="33"/>
    </location>
</feature>
<sequence>MSDSPHAAFTSDNATASSAGVRTVEGSTGTTRPLTCPVPAAPDTPDSLRTRPLRGYHPAHPTRHPTPGSWASGFVRSCCRTHRPPATVNASPKGARPATPQHQREHNTMHNWTTILEAIGDLLNLAAAVITLIAIRSQRPGK</sequence>
<dbReference type="AlphaFoldDB" id="A0A919WAY0"/>
<accession>A0A919WAY0</accession>
<dbReference type="EMBL" id="BOQN01000130">
    <property type="protein sequence ID" value="GIM96862.1"/>
    <property type="molecule type" value="Genomic_DNA"/>
</dbReference>
<gene>
    <name evidence="2" type="ORF">Ato02nite_086550</name>
</gene>
<keyword evidence="3" id="KW-1185">Reference proteome</keyword>
<organism evidence="2 3">
    <name type="scientific">Paractinoplanes toevensis</name>
    <dbReference type="NCBI Taxonomy" id="571911"/>
    <lineage>
        <taxon>Bacteria</taxon>
        <taxon>Bacillati</taxon>
        <taxon>Actinomycetota</taxon>
        <taxon>Actinomycetes</taxon>
        <taxon>Micromonosporales</taxon>
        <taxon>Micromonosporaceae</taxon>
        <taxon>Paractinoplanes</taxon>
    </lineage>
</organism>
<proteinExistence type="predicted"/>
<dbReference type="Proteomes" id="UP000677082">
    <property type="component" value="Unassembled WGS sequence"/>
</dbReference>
<evidence type="ECO:0000313" key="3">
    <source>
        <dbReference type="Proteomes" id="UP000677082"/>
    </source>
</evidence>
<name>A0A919WAY0_9ACTN</name>
<reference evidence="2 3" key="1">
    <citation type="submission" date="2021-03" db="EMBL/GenBank/DDBJ databases">
        <title>Whole genome shotgun sequence of Actinoplanes toevensis NBRC 105298.</title>
        <authorList>
            <person name="Komaki H."/>
            <person name="Tamura T."/>
        </authorList>
    </citation>
    <scope>NUCLEOTIDE SEQUENCE [LARGE SCALE GENOMIC DNA]</scope>
    <source>
        <strain evidence="2 3">NBRC 105298</strain>
    </source>
</reference>
<protein>
    <submittedName>
        <fullName evidence="2">Uncharacterized protein</fullName>
    </submittedName>
</protein>
<evidence type="ECO:0000313" key="2">
    <source>
        <dbReference type="EMBL" id="GIM96862.1"/>
    </source>
</evidence>